<dbReference type="EMBL" id="ACCL02000022">
    <property type="protein sequence ID" value="EET59036.1"/>
    <property type="molecule type" value="Genomic_DNA"/>
</dbReference>
<proteinExistence type="predicted"/>
<reference evidence="1" key="1">
    <citation type="submission" date="2009-07" db="EMBL/GenBank/DDBJ databases">
        <authorList>
            <person name="Weinstock G."/>
            <person name="Sodergren E."/>
            <person name="Clifton S."/>
            <person name="Fulton L."/>
            <person name="Fulton B."/>
            <person name="Courtney L."/>
            <person name="Fronick C."/>
            <person name="Harrison M."/>
            <person name="Strong C."/>
            <person name="Farmer C."/>
            <person name="Delahaunty K."/>
            <person name="Markovic C."/>
            <person name="Hall O."/>
            <person name="Minx P."/>
            <person name="Tomlinson C."/>
            <person name="Mitreva M."/>
            <person name="Nelson J."/>
            <person name="Hou S."/>
            <person name="Wollam A."/>
            <person name="Pepin K.H."/>
            <person name="Johnson M."/>
            <person name="Bhonagiri V."/>
            <person name="Nash W.E."/>
            <person name="Warren W."/>
            <person name="Chinwalla A."/>
            <person name="Mardis E.R."/>
            <person name="Wilson R.K."/>
        </authorList>
    </citation>
    <scope>NUCLEOTIDE SEQUENCE [LARGE SCALE GENOMIC DNA]</scope>
    <source>
        <strain evidence="1">DSM 14469</strain>
    </source>
</reference>
<evidence type="ECO:0000313" key="2">
    <source>
        <dbReference type="Proteomes" id="UP000005561"/>
    </source>
</evidence>
<accession>C6LJV8</accession>
<sequence length="135" mass="15514">MFPIGRGLSIQKGKTEHLSKTEIKYIFVNPGCGDDTEQHTVREWFNRFQIPLEDEFFVSWSKAMIFLSKCLKSIEKNTTEKAMSAIYNALFAGLYLNYDMADDFDSQVQINLESSVQFLQSLSEFNKSVMTPEST</sequence>
<keyword evidence="2" id="KW-1185">Reference proteome</keyword>
<dbReference type="Proteomes" id="UP000005561">
    <property type="component" value="Unassembled WGS sequence"/>
</dbReference>
<organism evidence="1 2">
    <name type="scientific">Marvinbryantia formatexigens DSM 14469</name>
    <dbReference type="NCBI Taxonomy" id="478749"/>
    <lineage>
        <taxon>Bacteria</taxon>
        <taxon>Bacillati</taxon>
        <taxon>Bacillota</taxon>
        <taxon>Clostridia</taxon>
        <taxon>Lachnospirales</taxon>
        <taxon>Lachnospiraceae</taxon>
        <taxon>Marvinbryantia</taxon>
    </lineage>
</organism>
<gene>
    <name evidence="1" type="ORF">BRYFOR_08945</name>
</gene>
<evidence type="ECO:0000313" key="1">
    <source>
        <dbReference type="EMBL" id="EET59036.1"/>
    </source>
</evidence>
<comment type="caution">
    <text evidence="1">The sequence shown here is derived from an EMBL/GenBank/DDBJ whole genome shotgun (WGS) entry which is preliminary data.</text>
</comment>
<name>C6LJV8_9FIRM</name>
<dbReference type="STRING" id="168384.SAMN05660368_03385"/>
<dbReference type="AlphaFoldDB" id="C6LJV8"/>
<protein>
    <submittedName>
        <fullName evidence="1">Uncharacterized protein</fullName>
    </submittedName>
</protein>